<dbReference type="OrthoDB" id="1193027at2759"/>
<gene>
    <name evidence="3" type="ORF">B0A50_00344</name>
</gene>
<comment type="caution">
    <text evidence="3">The sequence shown here is derived from an EMBL/GenBank/DDBJ whole genome shotgun (WGS) entry which is preliminary data.</text>
</comment>
<keyword evidence="2" id="KW-0472">Membrane</keyword>
<evidence type="ECO:0000313" key="3">
    <source>
        <dbReference type="EMBL" id="TKA34362.1"/>
    </source>
</evidence>
<keyword evidence="4" id="KW-1185">Reference proteome</keyword>
<evidence type="ECO:0000256" key="2">
    <source>
        <dbReference type="SAM" id="Phobius"/>
    </source>
</evidence>
<feature type="transmembrane region" description="Helical" evidence="2">
    <location>
        <begin position="88"/>
        <end position="109"/>
    </location>
</feature>
<keyword evidence="2" id="KW-1133">Transmembrane helix</keyword>
<evidence type="ECO:0008006" key="5">
    <source>
        <dbReference type="Google" id="ProtNLM"/>
    </source>
</evidence>
<dbReference type="Proteomes" id="UP000308549">
    <property type="component" value="Unassembled WGS sequence"/>
</dbReference>
<sequence length="352" mass="38394">MPKSERYYSQQSQYSPLDDPSNPFSSNVALDDLDDDYEKYRVNQPSPARSPARRTDGYENDYAPPNRNPLNRQPTKQRNEGWSRRRKLFVIGGALAAVVILAIILGVAIPLSNDGGGGSYDLELRQAQVTNQTSFDEGGASNADPWTSNSDGIGAGTDEYTYYSGDTSNFPDSSKWISFGDMWSGNYYNMLHSCQNLGYKKKNTDQIMQDIHDSIQNRSAASLVDHRFVLAVILQESHGCVWVGETKSSSGIVNPGLMQSHNGHKYAAKHSNDSILQMVSDGTLGTAKGDGLVQNLDLYGSAYRAARGYNSGYIPKSGNLSEASGATACYVSDIANRLTGWANATTKCTEDS</sequence>
<evidence type="ECO:0000256" key="1">
    <source>
        <dbReference type="SAM" id="MobiDB-lite"/>
    </source>
</evidence>
<protein>
    <recommendedName>
        <fullName evidence="5">Transglycosylase SLT domain-containing protein</fullName>
    </recommendedName>
</protein>
<feature type="region of interest" description="Disordered" evidence="1">
    <location>
        <begin position="1"/>
        <end position="81"/>
    </location>
</feature>
<accession>A0A4U0UH69</accession>
<reference evidence="3 4" key="1">
    <citation type="submission" date="2017-03" db="EMBL/GenBank/DDBJ databases">
        <title>Genomes of endolithic fungi from Antarctica.</title>
        <authorList>
            <person name="Coleine C."/>
            <person name="Masonjones S."/>
            <person name="Stajich J.E."/>
        </authorList>
    </citation>
    <scope>NUCLEOTIDE SEQUENCE [LARGE SCALE GENOMIC DNA]</scope>
    <source>
        <strain evidence="3 4">CCFEE 6315</strain>
    </source>
</reference>
<proteinExistence type="predicted"/>
<dbReference type="AlphaFoldDB" id="A0A4U0UH69"/>
<evidence type="ECO:0000313" key="4">
    <source>
        <dbReference type="Proteomes" id="UP000308549"/>
    </source>
</evidence>
<name>A0A4U0UH69_9PEZI</name>
<dbReference type="EMBL" id="NAJL01000001">
    <property type="protein sequence ID" value="TKA34362.1"/>
    <property type="molecule type" value="Genomic_DNA"/>
</dbReference>
<keyword evidence="2" id="KW-0812">Transmembrane</keyword>
<organism evidence="3 4">
    <name type="scientific">Salinomyces thailandicus</name>
    <dbReference type="NCBI Taxonomy" id="706561"/>
    <lineage>
        <taxon>Eukaryota</taxon>
        <taxon>Fungi</taxon>
        <taxon>Dikarya</taxon>
        <taxon>Ascomycota</taxon>
        <taxon>Pezizomycotina</taxon>
        <taxon>Dothideomycetes</taxon>
        <taxon>Dothideomycetidae</taxon>
        <taxon>Mycosphaerellales</taxon>
        <taxon>Teratosphaeriaceae</taxon>
        <taxon>Salinomyces</taxon>
    </lineage>
</organism>